<feature type="region of interest" description="Disordered" evidence="5">
    <location>
        <begin position="286"/>
        <end position="319"/>
    </location>
</feature>
<dbReference type="PROSITE" id="PS51746">
    <property type="entry name" value="PPM_2"/>
    <property type="match status" value="1"/>
</dbReference>
<evidence type="ECO:0000256" key="1">
    <source>
        <dbReference type="ARBA" id="ARBA00022723"/>
    </source>
</evidence>
<dbReference type="PANTHER" id="PTHR47992">
    <property type="entry name" value="PROTEIN PHOSPHATASE"/>
    <property type="match status" value="1"/>
</dbReference>
<dbReference type="OrthoDB" id="416093at2759"/>
<feature type="region of interest" description="Disordered" evidence="5">
    <location>
        <begin position="486"/>
        <end position="515"/>
    </location>
</feature>
<dbReference type="InterPro" id="IPR036457">
    <property type="entry name" value="PPM-type-like_dom_sf"/>
</dbReference>
<keyword evidence="3 4" id="KW-0904">Protein phosphatase</keyword>
<accession>A0A179IAR4</accession>
<evidence type="ECO:0000313" key="7">
    <source>
        <dbReference type="EMBL" id="OAQ98553.1"/>
    </source>
</evidence>
<evidence type="ECO:0000256" key="4">
    <source>
        <dbReference type="RuleBase" id="RU003465"/>
    </source>
</evidence>
<evidence type="ECO:0000256" key="5">
    <source>
        <dbReference type="SAM" id="MobiDB-lite"/>
    </source>
</evidence>
<feature type="compositionally biased region" description="Basic and acidic residues" evidence="5">
    <location>
        <begin position="286"/>
        <end position="296"/>
    </location>
</feature>
<name>A0A179IAR4_CORDF</name>
<dbReference type="InterPro" id="IPR001932">
    <property type="entry name" value="PPM-type_phosphatase-like_dom"/>
</dbReference>
<protein>
    <recommendedName>
        <fullName evidence="6">PPM-type phosphatase domain-containing protein</fullName>
    </recommendedName>
</protein>
<comment type="similarity">
    <text evidence="4">Belongs to the PP2C family.</text>
</comment>
<dbReference type="SMART" id="SM00332">
    <property type="entry name" value="PP2Cc"/>
    <property type="match status" value="1"/>
</dbReference>
<keyword evidence="1" id="KW-0479">Metal-binding</keyword>
<dbReference type="GO" id="GO:0004722">
    <property type="term" value="F:protein serine/threonine phosphatase activity"/>
    <property type="evidence" value="ECO:0007669"/>
    <property type="project" value="InterPro"/>
</dbReference>
<feature type="compositionally biased region" description="Basic and acidic residues" evidence="5">
    <location>
        <begin position="497"/>
        <end position="515"/>
    </location>
</feature>
<dbReference type="InterPro" id="IPR015655">
    <property type="entry name" value="PP2C"/>
</dbReference>
<dbReference type="PROSITE" id="PS01032">
    <property type="entry name" value="PPM_1"/>
    <property type="match status" value="1"/>
</dbReference>
<dbReference type="Gene3D" id="3.60.40.10">
    <property type="entry name" value="PPM-type phosphatase domain"/>
    <property type="match status" value="2"/>
</dbReference>
<dbReference type="AlphaFoldDB" id="A0A179IAR4"/>
<feature type="region of interest" description="Disordered" evidence="5">
    <location>
        <begin position="63"/>
        <end position="147"/>
    </location>
</feature>
<evidence type="ECO:0000313" key="8">
    <source>
        <dbReference type="Proteomes" id="UP000243081"/>
    </source>
</evidence>
<dbReference type="Pfam" id="PF00481">
    <property type="entry name" value="PP2C"/>
    <property type="match status" value="1"/>
</dbReference>
<proteinExistence type="inferred from homology"/>
<dbReference type="CDD" id="cd00143">
    <property type="entry name" value="PP2Cc"/>
    <property type="match status" value="1"/>
</dbReference>
<feature type="compositionally biased region" description="Polar residues" evidence="5">
    <location>
        <begin position="63"/>
        <end position="81"/>
    </location>
</feature>
<evidence type="ECO:0000259" key="6">
    <source>
        <dbReference type="PROSITE" id="PS51746"/>
    </source>
</evidence>
<dbReference type="EMBL" id="LUKN01002816">
    <property type="protein sequence ID" value="OAQ98553.1"/>
    <property type="molecule type" value="Genomic_DNA"/>
</dbReference>
<dbReference type="Proteomes" id="UP000243081">
    <property type="component" value="Unassembled WGS sequence"/>
</dbReference>
<dbReference type="GO" id="GO:0046872">
    <property type="term" value="F:metal ion binding"/>
    <property type="evidence" value="ECO:0007669"/>
    <property type="project" value="UniProtKB-KW"/>
</dbReference>
<dbReference type="SUPFAM" id="SSF81606">
    <property type="entry name" value="PP2C-like"/>
    <property type="match status" value="1"/>
</dbReference>
<comment type="caution">
    <text evidence="7">The sequence shown here is derived from an EMBL/GenBank/DDBJ whole genome shotgun (WGS) entry which is preliminary data.</text>
</comment>
<evidence type="ECO:0000256" key="3">
    <source>
        <dbReference type="ARBA" id="ARBA00022912"/>
    </source>
</evidence>
<reference evidence="7 8" key="1">
    <citation type="submission" date="2016-03" db="EMBL/GenBank/DDBJ databases">
        <title>Fine-scale spatial genetic structure of a fungal parasite of coffee scale insects.</title>
        <authorList>
            <person name="Jackson D."/>
            <person name="Zemenick K.A."/>
            <person name="Malloure B."/>
            <person name="Quandt C.A."/>
            <person name="James T.Y."/>
        </authorList>
    </citation>
    <scope>NUCLEOTIDE SEQUENCE [LARGE SCALE GENOMIC DNA]</scope>
    <source>
        <strain evidence="7 8">UM487</strain>
    </source>
</reference>
<organism evidence="7 8">
    <name type="scientific">Cordyceps confragosa</name>
    <name type="common">Lecanicillium lecanii</name>
    <dbReference type="NCBI Taxonomy" id="2714763"/>
    <lineage>
        <taxon>Eukaryota</taxon>
        <taxon>Fungi</taxon>
        <taxon>Dikarya</taxon>
        <taxon>Ascomycota</taxon>
        <taxon>Pezizomycotina</taxon>
        <taxon>Sordariomycetes</taxon>
        <taxon>Hypocreomycetidae</taxon>
        <taxon>Hypocreales</taxon>
        <taxon>Cordycipitaceae</taxon>
        <taxon>Akanthomyces</taxon>
    </lineage>
</organism>
<feature type="domain" description="PPM-type phosphatase" evidence="6">
    <location>
        <begin position="167"/>
        <end position="480"/>
    </location>
</feature>
<sequence>MATMAHSACRLPNRAVYLCAECAGVIPAVAARPPTVRTFSELRAAAPKSSRDLQVVETSSRTTFSSLQQQNSPCRSSQRTSIAGPREAATQRPDTKRRSFHTYFVTHLPSSSMHPDAKRITGGHKLPRDASTPHTPSPGAGPAVAIPNLSGRDLTVVRIPLRRAKHHFGSASSRGSRPYNEDTDQAGIVDIPAFAKRAPMNIKQKPGEATPAESQSGDPQIFYFGVFDGHGGTQCSAFLRDELHGYIEEVSSSFGLKSSLRKHKPGRETDGGLTKEKALQSVHLKKAEEVEHKVEDPDTASMRQAPKHGKPLQSEDAVPAKLQDYPKAVKLERDLVSEYANTVGGYFRRFNPDHFDLSDDVSHTSVVSFESALTYAFLRADLDFVSAQARKADPDDLRVSDSPRIGVSAEPEITRVELGPAQYSFLVLMSDGVCGTLSDQEIVDIVKEARTPEQGARAVVDYATEVSDDGDNATCQVVRLGGWERRSEGGLGPIGTKEVRDIRRKEALDPRRGKR</sequence>
<keyword evidence="8" id="KW-1185">Reference proteome</keyword>
<evidence type="ECO:0000256" key="2">
    <source>
        <dbReference type="ARBA" id="ARBA00022801"/>
    </source>
</evidence>
<keyword evidence="2 4" id="KW-0378">Hydrolase</keyword>
<gene>
    <name evidence="7" type="ORF">LLEC1_05123</name>
</gene>
<dbReference type="InterPro" id="IPR000222">
    <property type="entry name" value="PP2C_BS"/>
</dbReference>